<feature type="region of interest" description="Disordered" evidence="1">
    <location>
        <begin position="146"/>
        <end position="168"/>
    </location>
</feature>
<dbReference type="PANTHER" id="PTHR33287">
    <property type="entry name" value="OS03G0453550 PROTEIN"/>
    <property type="match status" value="1"/>
</dbReference>
<gene>
    <name evidence="3" type="ORF">DVH24_012225</name>
</gene>
<reference evidence="3 4" key="1">
    <citation type="submission" date="2018-10" db="EMBL/GenBank/DDBJ databases">
        <title>A high-quality apple genome assembly.</title>
        <authorList>
            <person name="Hu J."/>
        </authorList>
    </citation>
    <scope>NUCLEOTIDE SEQUENCE [LARGE SCALE GENOMIC DNA]</scope>
    <source>
        <strain evidence="4">cv. HFTH1</strain>
        <tissue evidence="3">Young leaf</tissue>
    </source>
</reference>
<feature type="transmembrane region" description="Helical" evidence="2">
    <location>
        <begin position="180"/>
        <end position="200"/>
    </location>
</feature>
<evidence type="ECO:0000256" key="2">
    <source>
        <dbReference type="SAM" id="Phobius"/>
    </source>
</evidence>
<proteinExistence type="predicted"/>
<evidence type="ECO:0000313" key="4">
    <source>
        <dbReference type="Proteomes" id="UP000290289"/>
    </source>
</evidence>
<keyword evidence="2" id="KW-0472">Membrane</keyword>
<keyword evidence="2" id="KW-1133">Transmembrane helix</keyword>
<feature type="transmembrane region" description="Helical" evidence="2">
    <location>
        <begin position="53"/>
        <end position="74"/>
    </location>
</feature>
<accession>A0A498HTT2</accession>
<feature type="region of interest" description="Disordered" evidence="1">
    <location>
        <begin position="108"/>
        <end position="133"/>
    </location>
</feature>
<evidence type="ECO:0008006" key="5">
    <source>
        <dbReference type="Google" id="ProtNLM"/>
    </source>
</evidence>
<dbReference type="EMBL" id="RDQH01000341">
    <property type="protein sequence ID" value="RXH72541.1"/>
    <property type="molecule type" value="Genomic_DNA"/>
</dbReference>
<sequence>MEDFQTVIREHDTRLNHLQSSAFQLGNFYLVFQGVILGAIVNSAKVFTCSDSWLLISLSLLPACPNLVALYLIGREYINTISHRDDCWNSYDELNAELVRLQLQKPTTSSTFSPSATQGQPSPASAPGQPSHASALAGIHVDDSSPAGTHVDDSSPAGTHVDDSSPAGTHVDGWRKLKHMFLLFVCLAFFLGVSAIMVVACRKILCRTRHL</sequence>
<evidence type="ECO:0000256" key="1">
    <source>
        <dbReference type="SAM" id="MobiDB-lite"/>
    </source>
</evidence>
<evidence type="ECO:0000313" key="3">
    <source>
        <dbReference type="EMBL" id="RXH72541.1"/>
    </source>
</evidence>
<dbReference type="PANTHER" id="PTHR33287:SF2">
    <property type="entry name" value="TRANSMEMBRANE PROTEIN"/>
    <property type="match status" value="1"/>
</dbReference>
<dbReference type="AlphaFoldDB" id="A0A498HTT2"/>
<protein>
    <recommendedName>
        <fullName evidence="5">Transmembrane protein</fullName>
    </recommendedName>
</protein>
<dbReference type="Proteomes" id="UP000290289">
    <property type="component" value="Chromosome 15"/>
</dbReference>
<comment type="caution">
    <text evidence="3">The sequence shown here is derived from an EMBL/GenBank/DDBJ whole genome shotgun (WGS) entry which is preliminary data.</text>
</comment>
<feature type="transmembrane region" description="Helical" evidence="2">
    <location>
        <begin position="21"/>
        <end position="41"/>
    </location>
</feature>
<keyword evidence="4" id="KW-1185">Reference proteome</keyword>
<name>A0A498HTT2_MALDO</name>
<keyword evidence="2" id="KW-0812">Transmembrane</keyword>
<organism evidence="3 4">
    <name type="scientific">Malus domestica</name>
    <name type="common">Apple</name>
    <name type="synonym">Pyrus malus</name>
    <dbReference type="NCBI Taxonomy" id="3750"/>
    <lineage>
        <taxon>Eukaryota</taxon>
        <taxon>Viridiplantae</taxon>
        <taxon>Streptophyta</taxon>
        <taxon>Embryophyta</taxon>
        <taxon>Tracheophyta</taxon>
        <taxon>Spermatophyta</taxon>
        <taxon>Magnoliopsida</taxon>
        <taxon>eudicotyledons</taxon>
        <taxon>Gunneridae</taxon>
        <taxon>Pentapetalae</taxon>
        <taxon>rosids</taxon>
        <taxon>fabids</taxon>
        <taxon>Rosales</taxon>
        <taxon>Rosaceae</taxon>
        <taxon>Amygdaloideae</taxon>
        <taxon>Maleae</taxon>
        <taxon>Malus</taxon>
    </lineage>
</organism>